<protein>
    <recommendedName>
        <fullName evidence="9">Dihydrolipoamide acetyltransferase component of pyruvate dehydrogenase complex</fullName>
        <ecNumber evidence="9">2.3.1.-</ecNumber>
    </recommendedName>
</protein>
<comment type="cofactor">
    <cofactor evidence="1 9">
        <name>(R)-lipoate</name>
        <dbReference type="ChEBI" id="CHEBI:83088"/>
    </cofactor>
</comment>
<dbReference type="Proteomes" id="UP000053268">
    <property type="component" value="Unassembled WGS sequence"/>
</dbReference>
<dbReference type="GO" id="GO:0016407">
    <property type="term" value="F:acetyltransferase activity"/>
    <property type="evidence" value="ECO:0007669"/>
    <property type="project" value="TreeGrafter"/>
</dbReference>
<evidence type="ECO:0000256" key="2">
    <source>
        <dbReference type="ARBA" id="ARBA00004305"/>
    </source>
</evidence>
<evidence type="ECO:0000256" key="9">
    <source>
        <dbReference type="RuleBase" id="RU003423"/>
    </source>
</evidence>
<keyword evidence="14" id="KW-1185">Reference proteome</keyword>
<dbReference type="GO" id="GO:0005759">
    <property type="term" value="C:mitochondrial matrix"/>
    <property type="evidence" value="ECO:0007669"/>
    <property type="project" value="UniProtKB-SubCell"/>
</dbReference>
<dbReference type="InterPro" id="IPR036625">
    <property type="entry name" value="E3-bd_dom_sf"/>
</dbReference>
<name>A0A194PX56_PAPXU</name>
<evidence type="ECO:0000256" key="7">
    <source>
        <dbReference type="ARBA" id="ARBA00023128"/>
    </source>
</evidence>
<dbReference type="Gene3D" id="4.10.320.10">
    <property type="entry name" value="E3-binding domain"/>
    <property type="match status" value="1"/>
</dbReference>
<dbReference type="Pfam" id="PF02817">
    <property type="entry name" value="E3_binding"/>
    <property type="match status" value="1"/>
</dbReference>
<dbReference type="SUPFAM" id="SSF52777">
    <property type="entry name" value="CoA-dependent acyltransferases"/>
    <property type="match status" value="1"/>
</dbReference>
<dbReference type="EMBL" id="KQ459586">
    <property type="protein sequence ID" value="KPI97936.1"/>
    <property type="molecule type" value="Genomic_DNA"/>
</dbReference>
<accession>A0A194PX56</accession>
<dbReference type="PANTHER" id="PTHR43178:SF5">
    <property type="entry name" value="LIPOAMIDE ACYLTRANSFERASE COMPONENT OF BRANCHED-CHAIN ALPHA-KETO ACID DEHYDROGENASE COMPLEX, MITOCHONDRIAL"/>
    <property type="match status" value="1"/>
</dbReference>
<evidence type="ECO:0000256" key="4">
    <source>
        <dbReference type="ARBA" id="ARBA00022679"/>
    </source>
</evidence>
<dbReference type="STRING" id="66420.A0A194PX56"/>
<evidence type="ECO:0000259" key="12">
    <source>
        <dbReference type="PROSITE" id="PS51826"/>
    </source>
</evidence>
<comment type="subcellular location">
    <subcellularLocation>
        <location evidence="2">Mitochondrion matrix</location>
    </subcellularLocation>
</comment>
<dbReference type="PROSITE" id="PS50968">
    <property type="entry name" value="BIOTINYL_LIPOYL"/>
    <property type="match status" value="1"/>
</dbReference>
<reference evidence="13 14" key="1">
    <citation type="journal article" date="2015" name="Nat. Commun.">
        <title>Outbred genome sequencing and CRISPR/Cas9 gene editing in butterflies.</title>
        <authorList>
            <person name="Li X."/>
            <person name="Fan D."/>
            <person name="Zhang W."/>
            <person name="Liu G."/>
            <person name="Zhang L."/>
            <person name="Zhao L."/>
            <person name="Fang X."/>
            <person name="Chen L."/>
            <person name="Dong Y."/>
            <person name="Chen Y."/>
            <person name="Ding Y."/>
            <person name="Zhao R."/>
            <person name="Feng M."/>
            <person name="Zhu Y."/>
            <person name="Feng Y."/>
            <person name="Jiang X."/>
            <person name="Zhu D."/>
            <person name="Xiang H."/>
            <person name="Feng X."/>
            <person name="Li S."/>
            <person name="Wang J."/>
            <person name="Zhang G."/>
            <person name="Kronforst M.R."/>
            <person name="Wang W."/>
        </authorList>
    </citation>
    <scope>NUCLEOTIDE SEQUENCE [LARGE SCALE GENOMIC DNA]</scope>
    <source>
        <strain evidence="13">Ya'a_city_454_Px</strain>
        <tissue evidence="13">Whole body</tissue>
    </source>
</reference>
<organism evidence="13 14">
    <name type="scientific">Papilio xuthus</name>
    <name type="common">Asian swallowtail butterfly</name>
    <dbReference type="NCBI Taxonomy" id="66420"/>
    <lineage>
        <taxon>Eukaryota</taxon>
        <taxon>Metazoa</taxon>
        <taxon>Ecdysozoa</taxon>
        <taxon>Arthropoda</taxon>
        <taxon>Hexapoda</taxon>
        <taxon>Insecta</taxon>
        <taxon>Pterygota</taxon>
        <taxon>Neoptera</taxon>
        <taxon>Endopterygota</taxon>
        <taxon>Lepidoptera</taxon>
        <taxon>Glossata</taxon>
        <taxon>Ditrysia</taxon>
        <taxon>Papilionoidea</taxon>
        <taxon>Papilionidae</taxon>
        <taxon>Papilioninae</taxon>
        <taxon>Papilio</taxon>
    </lineage>
</organism>
<evidence type="ECO:0000256" key="8">
    <source>
        <dbReference type="ARBA" id="ARBA00023315"/>
    </source>
</evidence>
<dbReference type="Gene3D" id="2.40.50.100">
    <property type="match status" value="1"/>
</dbReference>
<proteinExistence type="inferred from homology"/>
<feature type="region of interest" description="Disordered" evidence="10">
    <location>
        <begin position="93"/>
        <end position="118"/>
    </location>
</feature>
<dbReference type="CDD" id="cd06849">
    <property type="entry name" value="lipoyl_domain"/>
    <property type="match status" value="1"/>
</dbReference>
<evidence type="ECO:0000259" key="11">
    <source>
        <dbReference type="PROSITE" id="PS50968"/>
    </source>
</evidence>
<feature type="non-terminal residue" evidence="13">
    <location>
        <position position="1"/>
    </location>
</feature>
<keyword evidence="8 9" id="KW-0012">Acyltransferase</keyword>
<keyword evidence="7" id="KW-0496">Mitochondrion</keyword>
<dbReference type="InterPro" id="IPR003016">
    <property type="entry name" value="2-oxoA_DH_lipoyl-BS"/>
</dbReference>
<dbReference type="PROSITE" id="PS51826">
    <property type="entry name" value="PSBD"/>
    <property type="match status" value="1"/>
</dbReference>
<comment type="similarity">
    <text evidence="3 9">Belongs to the 2-oxoacid dehydrogenase family.</text>
</comment>
<dbReference type="InterPro" id="IPR004167">
    <property type="entry name" value="PSBD"/>
</dbReference>
<sequence>VNYRYFHTTKVLNKKVAFKLSDIGEGIREVVIKEWFIKVGDKVQQFDNICEVQSDKAAVTITSRYDGVVTKIYHEVDQTALVGQPLVDIEVDSTADDDSSSDSDTESNVEVSKTQSQTTQKVKVLTTPAVRRIAAQFKVDLGTVNPSGRNGRILKEDVLAHLNMSADKSNEIPSALSVEAKPMAMSFGSVKIEEILEDKTVPITGFTKAMVKSMTEAMKIPHFGLSDEYDVTKLVESRESLKVIAQERGVKLTYMPIIIKASSLALTAYPVLNSSLDAACENLTYKANHNIGVAMDTPNGLVVPVIKNVQHKTILDIARELNILQEKGSKGQLGLSDLSGGTFTLSNIGIVGGTYAKPVIVPPQVSIGALGKIQVLPRFNSEGEVAKAHILTVSWSADHRVVDGVTMARFSNILKQYLEDPYKLLLDI</sequence>
<dbReference type="Gene3D" id="3.30.559.10">
    <property type="entry name" value="Chloramphenicol acetyltransferase-like domain"/>
    <property type="match status" value="1"/>
</dbReference>
<keyword evidence="6" id="KW-0809">Transit peptide</keyword>
<evidence type="ECO:0000313" key="14">
    <source>
        <dbReference type="Proteomes" id="UP000053268"/>
    </source>
</evidence>
<feature type="domain" description="Lipoyl-binding" evidence="11">
    <location>
        <begin position="15"/>
        <end position="90"/>
    </location>
</feature>
<dbReference type="FunFam" id="3.30.559.10:FF:000027">
    <property type="entry name" value="Dihydrolipoamide acetyltransferase component of pyruvate dehydrogenase complex"/>
    <property type="match status" value="1"/>
</dbReference>
<dbReference type="AlphaFoldDB" id="A0A194PX56"/>
<dbReference type="Pfam" id="PF00198">
    <property type="entry name" value="2-oxoacid_dh"/>
    <property type="match status" value="1"/>
</dbReference>
<dbReference type="InterPro" id="IPR023213">
    <property type="entry name" value="CAT-like_dom_sf"/>
</dbReference>
<evidence type="ECO:0000256" key="1">
    <source>
        <dbReference type="ARBA" id="ARBA00001938"/>
    </source>
</evidence>
<gene>
    <name evidence="13" type="ORF">RR46_11057</name>
</gene>
<dbReference type="PROSITE" id="PS00189">
    <property type="entry name" value="LIPOYL"/>
    <property type="match status" value="1"/>
</dbReference>
<evidence type="ECO:0000256" key="10">
    <source>
        <dbReference type="SAM" id="MobiDB-lite"/>
    </source>
</evidence>
<keyword evidence="4 9" id="KW-0808">Transferase</keyword>
<evidence type="ECO:0000256" key="5">
    <source>
        <dbReference type="ARBA" id="ARBA00022823"/>
    </source>
</evidence>
<keyword evidence="5 9" id="KW-0450">Lipoyl</keyword>
<dbReference type="InterPro" id="IPR011053">
    <property type="entry name" value="Single_hybrid_motif"/>
</dbReference>
<dbReference type="PANTHER" id="PTHR43178">
    <property type="entry name" value="DIHYDROLIPOAMIDE ACETYLTRANSFERASE COMPONENT OF PYRUVATE DEHYDROGENASE COMPLEX"/>
    <property type="match status" value="1"/>
</dbReference>
<dbReference type="Pfam" id="PF00364">
    <property type="entry name" value="Biotin_lipoyl"/>
    <property type="match status" value="1"/>
</dbReference>
<dbReference type="SUPFAM" id="SSF47005">
    <property type="entry name" value="Peripheral subunit-binding domain of 2-oxo acid dehydrogenase complex"/>
    <property type="match status" value="1"/>
</dbReference>
<dbReference type="EC" id="2.3.1.-" evidence="9"/>
<dbReference type="InterPro" id="IPR000089">
    <property type="entry name" value="Biotin_lipoyl"/>
</dbReference>
<dbReference type="InterPro" id="IPR001078">
    <property type="entry name" value="2-oxoacid_DH_actylTfrase"/>
</dbReference>
<dbReference type="GO" id="GO:0031405">
    <property type="term" value="F:lipoic acid binding"/>
    <property type="evidence" value="ECO:0007669"/>
    <property type="project" value="TreeGrafter"/>
</dbReference>
<evidence type="ECO:0000313" key="13">
    <source>
        <dbReference type="EMBL" id="KPI97936.1"/>
    </source>
</evidence>
<dbReference type="SUPFAM" id="SSF51230">
    <property type="entry name" value="Single hybrid motif"/>
    <property type="match status" value="1"/>
</dbReference>
<dbReference type="FunFam" id="2.40.50.100:FF:000013">
    <property type="entry name" value="Dihydrolipoamide acetyltransferase component of pyruvate dehydrogenase complex"/>
    <property type="match status" value="1"/>
</dbReference>
<evidence type="ECO:0000256" key="3">
    <source>
        <dbReference type="ARBA" id="ARBA00007317"/>
    </source>
</evidence>
<evidence type="ECO:0000256" key="6">
    <source>
        <dbReference type="ARBA" id="ARBA00022946"/>
    </source>
</evidence>
<dbReference type="InterPro" id="IPR050743">
    <property type="entry name" value="2-oxoacid_DH_E2_comp"/>
</dbReference>
<feature type="compositionally biased region" description="Acidic residues" evidence="10">
    <location>
        <begin position="93"/>
        <end position="107"/>
    </location>
</feature>
<feature type="domain" description="Peripheral subunit-binding (PSBD)" evidence="12">
    <location>
        <begin position="125"/>
        <end position="162"/>
    </location>
</feature>